<dbReference type="Proteomes" id="UP000314294">
    <property type="component" value="Unassembled WGS sequence"/>
</dbReference>
<sequence>MFMGRELGESVEEYTSEHKHSRAGIYSKRISHLIKTPPQLPGGLRHTKRPDSVRSESRQLPQQRASDGQRPASGRVGRQEVRLSMVQWAFTCALSGLFLAQWQRFMASYQQFCFVS</sequence>
<evidence type="ECO:0000313" key="3">
    <source>
        <dbReference type="Proteomes" id="UP000314294"/>
    </source>
</evidence>
<dbReference type="AlphaFoldDB" id="A0A4Z2JAQ4"/>
<feature type="region of interest" description="Disordered" evidence="1">
    <location>
        <begin position="35"/>
        <end position="76"/>
    </location>
</feature>
<organism evidence="2 3">
    <name type="scientific">Liparis tanakae</name>
    <name type="common">Tanaka's snailfish</name>
    <dbReference type="NCBI Taxonomy" id="230148"/>
    <lineage>
        <taxon>Eukaryota</taxon>
        <taxon>Metazoa</taxon>
        <taxon>Chordata</taxon>
        <taxon>Craniata</taxon>
        <taxon>Vertebrata</taxon>
        <taxon>Euteleostomi</taxon>
        <taxon>Actinopterygii</taxon>
        <taxon>Neopterygii</taxon>
        <taxon>Teleostei</taxon>
        <taxon>Neoteleostei</taxon>
        <taxon>Acanthomorphata</taxon>
        <taxon>Eupercaria</taxon>
        <taxon>Perciformes</taxon>
        <taxon>Cottioidei</taxon>
        <taxon>Cottales</taxon>
        <taxon>Liparidae</taxon>
        <taxon>Liparis</taxon>
    </lineage>
</organism>
<reference evidence="2 3" key="1">
    <citation type="submission" date="2019-03" db="EMBL/GenBank/DDBJ databases">
        <title>First draft genome of Liparis tanakae, snailfish: a comprehensive survey of snailfish specific genes.</title>
        <authorList>
            <person name="Kim W."/>
            <person name="Song I."/>
            <person name="Jeong J.-H."/>
            <person name="Kim D."/>
            <person name="Kim S."/>
            <person name="Ryu S."/>
            <person name="Song J.Y."/>
            <person name="Lee S.K."/>
        </authorList>
    </citation>
    <scope>NUCLEOTIDE SEQUENCE [LARGE SCALE GENOMIC DNA]</scope>
    <source>
        <tissue evidence="2">Muscle</tissue>
    </source>
</reference>
<name>A0A4Z2JAQ4_9TELE</name>
<protein>
    <submittedName>
        <fullName evidence="2">Uncharacterized protein</fullName>
    </submittedName>
</protein>
<evidence type="ECO:0000313" key="2">
    <source>
        <dbReference type="EMBL" id="TNN86748.1"/>
    </source>
</evidence>
<gene>
    <name evidence="2" type="ORF">EYF80_002931</name>
</gene>
<comment type="caution">
    <text evidence="2">The sequence shown here is derived from an EMBL/GenBank/DDBJ whole genome shotgun (WGS) entry which is preliminary data.</text>
</comment>
<dbReference type="EMBL" id="SRLO01000013">
    <property type="protein sequence ID" value="TNN86748.1"/>
    <property type="molecule type" value="Genomic_DNA"/>
</dbReference>
<evidence type="ECO:0000256" key="1">
    <source>
        <dbReference type="SAM" id="MobiDB-lite"/>
    </source>
</evidence>
<keyword evidence="3" id="KW-1185">Reference proteome</keyword>
<accession>A0A4Z2JAQ4</accession>
<proteinExistence type="predicted"/>
<feature type="region of interest" description="Disordered" evidence="1">
    <location>
        <begin position="1"/>
        <end position="22"/>
    </location>
</feature>